<evidence type="ECO:0000313" key="4">
    <source>
        <dbReference type="EMBL" id="SME90447.1"/>
    </source>
</evidence>
<reference evidence="4 5" key="1">
    <citation type="submission" date="2017-04" db="EMBL/GenBank/DDBJ databases">
        <authorList>
            <person name="Afonso C.L."/>
            <person name="Miller P.J."/>
            <person name="Scott M.A."/>
            <person name="Spackman E."/>
            <person name="Goraichik I."/>
            <person name="Dimitrov K.M."/>
            <person name="Suarez D.L."/>
            <person name="Swayne D.E."/>
        </authorList>
    </citation>
    <scope>NUCLEOTIDE SEQUENCE [LARGE SCALE GENOMIC DNA]</scope>
    <source>
        <strain evidence="4 5">USBA 355</strain>
    </source>
</reference>
<name>A0A1Y6B5D3_9PROT</name>
<dbReference type="FunFam" id="3.90.850.10:FF:000002">
    <property type="entry name" value="2-hydroxyhepta-2,4-diene-1,7-dioate isomerase"/>
    <property type="match status" value="1"/>
</dbReference>
<sequence>MKLLRFGEPGAEKPGLLDKGGKIRDLSSVVPDIAGPALSPAGLDKLRKVDPASLPEVPASTRLGPCVGQVGNFIAIGLNYVDHAEETGLAIPTEPVVFSKATSCLSGPNDAIVLPEGSVKTDWEVEIAFVMGQAAYRVEEKDALGYVAGFCLCHDVSERAFQIERGGQWIKGKSAPTFGPLGPWLVTPDEVADVQNLRLWCDVNGKRMQDGTTAKMIFSIAYLVSYLSRFMRLLPGDVVTTGTPAGVGLGMKPNVFLKAGDVVELGIEQLGEQRQEVKAFG</sequence>
<dbReference type="GO" id="GO:0016853">
    <property type="term" value="F:isomerase activity"/>
    <property type="evidence" value="ECO:0007669"/>
    <property type="project" value="UniProtKB-ARBA"/>
</dbReference>
<proteinExistence type="inferred from homology"/>
<feature type="domain" description="Fumarylacetoacetase-like C-terminal" evidence="3">
    <location>
        <begin position="73"/>
        <end position="277"/>
    </location>
</feature>
<dbReference type="InterPro" id="IPR036663">
    <property type="entry name" value="Fumarylacetoacetase_C_sf"/>
</dbReference>
<accession>A0A1Y6B5D3</accession>
<dbReference type="GO" id="GO:0046872">
    <property type="term" value="F:metal ion binding"/>
    <property type="evidence" value="ECO:0007669"/>
    <property type="project" value="UniProtKB-KW"/>
</dbReference>
<dbReference type="InterPro" id="IPR011234">
    <property type="entry name" value="Fumarylacetoacetase-like_C"/>
</dbReference>
<dbReference type="RefSeq" id="WP_085120666.1">
    <property type="nucleotide sequence ID" value="NZ_FWZX01000001.1"/>
</dbReference>
<dbReference type="Proteomes" id="UP000192917">
    <property type="component" value="Unassembled WGS sequence"/>
</dbReference>
<dbReference type="PANTHER" id="PTHR42796:SF4">
    <property type="entry name" value="FUMARYLACETOACETATE HYDROLASE DOMAIN-CONTAINING PROTEIN 2A"/>
    <property type="match status" value="1"/>
</dbReference>
<evidence type="ECO:0000313" key="5">
    <source>
        <dbReference type="Proteomes" id="UP000192917"/>
    </source>
</evidence>
<organism evidence="4 5">
    <name type="scientific">Tistlia consotensis USBA 355</name>
    <dbReference type="NCBI Taxonomy" id="560819"/>
    <lineage>
        <taxon>Bacteria</taxon>
        <taxon>Pseudomonadati</taxon>
        <taxon>Pseudomonadota</taxon>
        <taxon>Alphaproteobacteria</taxon>
        <taxon>Rhodospirillales</taxon>
        <taxon>Rhodovibrionaceae</taxon>
        <taxon>Tistlia</taxon>
    </lineage>
</organism>
<dbReference type="Gene3D" id="3.90.850.10">
    <property type="entry name" value="Fumarylacetoacetase-like, C-terminal domain"/>
    <property type="match status" value="1"/>
</dbReference>
<evidence type="ECO:0000259" key="3">
    <source>
        <dbReference type="Pfam" id="PF01557"/>
    </source>
</evidence>
<dbReference type="SUPFAM" id="SSF56529">
    <property type="entry name" value="FAH"/>
    <property type="match status" value="1"/>
</dbReference>
<dbReference type="InterPro" id="IPR051121">
    <property type="entry name" value="FAH"/>
</dbReference>
<evidence type="ECO:0000256" key="2">
    <source>
        <dbReference type="ARBA" id="ARBA00022723"/>
    </source>
</evidence>
<dbReference type="PANTHER" id="PTHR42796">
    <property type="entry name" value="FUMARYLACETOACETATE HYDROLASE DOMAIN-CONTAINING PROTEIN 2A-RELATED"/>
    <property type="match status" value="1"/>
</dbReference>
<evidence type="ECO:0000256" key="1">
    <source>
        <dbReference type="ARBA" id="ARBA00010211"/>
    </source>
</evidence>
<keyword evidence="2" id="KW-0479">Metal-binding</keyword>
<dbReference type="STRING" id="560819.SAMN05428998_101315"/>
<protein>
    <submittedName>
        <fullName evidence="4">2-keto-4-pentenoate hydratase/2-oxohepta-3-ene-1,7-dioic acid hydratase (Catechol pathway)</fullName>
    </submittedName>
</protein>
<keyword evidence="5" id="KW-1185">Reference proteome</keyword>
<dbReference type="EMBL" id="FWZX01000001">
    <property type="protein sequence ID" value="SME90447.1"/>
    <property type="molecule type" value="Genomic_DNA"/>
</dbReference>
<dbReference type="AlphaFoldDB" id="A0A1Y6B5D3"/>
<comment type="similarity">
    <text evidence="1">Belongs to the FAH family.</text>
</comment>
<dbReference type="GO" id="GO:0019752">
    <property type="term" value="P:carboxylic acid metabolic process"/>
    <property type="evidence" value="ECO:0007669"/>
    <property type="project" value="UniProtKB-ARBA"/>
</dbReference>
<dbReference type="Pfam" id="PF01557">
    <property type="entry name" value="FAA_hydrolase"/>
    <property type="match status" value="1"/>
</dbReference>
<gene>
    <name evidence="4" type="ORF">SAMN05428998_101315</name>
</gene>